<feature type="transmembrane region" description="Helical" evidence="7">
    <location>
        <begin position="81"/>
        <end position="98"/>
    </location>
</feature>
<dbReference type="PROSITE" id="PS50850">
    <property type="entry name" value="MFS"/>
    <property type="match status" value="1"/>
</dbReference>
<proteinExistence type="predicted"/>
<feature type="transmembrane region" description="Helical" evidence="7">
    <location>
        <begin position="104"/>
        <end position="128"/>
    </location>
</feature>
<feature type="transmembrane region" description="Helical" evidence="7">
    <location>
        <begin position="171"/>
        <end position="191"/>
    </location>
</feature>
<keyword evidence="2" id="KW-0813">Transport</keyword>
<protein>
    <recommendedName>
        <fullName evidence="8">Major facilitator superfamily (MFS) profile domain-containing protein</fullName>
    </recommendedName>
</protein>
<dbReference type="PANTHER" id="PTHR23517">
    <property type="entry name" value="RESISTANCE PROTEIN MDTM, PUTATIVE-RELATED-RELATED"/>
    <property type="match status" value="1"/>
</dbReference>
<feature type="transmembrane region" description="Helical" evidence="7">
    <location>
        <begin position="140"/>
        <end position="165"/>
    </location>
</feature>
<keyword evidence="5 7" id="KW-1133">Transmembrane helix</keyword>
<dbReference type="InterPro" id="IPR036259">
    <property type="entry name" value="MFS_trans_sf"/>
</dbReference>
<dbReference type="InterPro" id="IPR011701">
    <property type="entry name" value="MFS"/>
</dbReference>
<feature type="domain" description="Major facilitator superfamily (MFS) profile" evidence="8">
    <location>
        <begin position="15"/>
        <end position="395"/>
    </location>
</feature>
<dbReference type="InterPro" id="IPR020846">
    <property type="entry name" value="MFS_dom"/>
</dbReference>
<keyword evidence="3" id="KW-1003">Cell membrane</keyword>
<feature type="transmembrane region" description="Helical" evidence="7">
    <location>
        <begin position="21"/>
        <end position="42"/>
    </location>
</feature>
<reference evidence="9 10" key="1">
    <citation type="submission" date="2021-12" db="EMBL/GenBank/DDBJ databases">
        <title>Genome sequencing of bacteria with rrn-lacking chromosome and rrn-plasmid.</title>
        <authorList>
            <person name="Anda M."/>
            <person name="Iwasaki W."/>
        </authorList>
    </citation>
    <scope>NUCLEOTIDE SEQUENCE [LARGE SCALE GENOMIC DNA]</scope>
    <source>
        <strain evidence="9 10">NBRC 15940</strain>
    </source>
</reference>
<gene>
    <name evidence="9" type="ORF">PEDI_43370</name>
</gene>
<keyword evidence="4 7" id="KW-0812">Transmembrane</keyword>
<dbReference type="Gene3D" id="1.20.1250.20">
    <property type="entry name" value="MFS general substrate transporter like domains"/>
    <property type="match status" value="1"/>
</dbReference>
<organism evidence="9 10">
    <name type="scientific">Persicobacter diffluens</name>
    <dbReference type="NCBI Taxonomy" id="981"/>
    <lineage>
        <taxon>Bacteria</taxon>
        <taxon>Pseudomonadati</taxon>
        <taxon>Bacteroidota</taxon>
        <taxon>Cytophagia</taxon>
        <taxon>Cytophagales</taxon>
        <taxon>Persicobacteraceae</taxon>
        <taxon>Persicobacter</taxon>
    </lineage>
</organism>
<dbReference type="InterPro" id="IPR050171">
    <property type="entry name" value="MFS_Transporters"/>
</dbReference>
<dbReference type="SUPFAM" id="SSF103473">
    <property type="entry name" value="MFS general substrate transporter"/>
    <property type="match status" value="1"/>
</dbReference>
<keyword evidence="6 7" id="KW-0472">Membrane</keyword>
<feature type="transmembrane region" description="Helical" evidence="7">
    <location>
        <begin position="54"/>
        <end position="74"/>
    </location>
</feature>
<dbReference type="GO" id="GO:0022857">
    <property type="term" value="F:transmembrane transporter activity"/>
    <property type="evidence" value="ECO:0007669"/>
    <property type="project" value="InterPro"/>
</dbReference>
<dbReference type="Pfam" id="PF07690">
    <property type="entry name" value="MFS_1"/>
    <property type="match status" value="2"/>
</dbReference>
<evidence type="ECO:0000256" key="4">
    <source>
        <dbReference type="ARBA" id="ARBA00022692"/>
    </source>
</evidence>
<evidence type="ECO:0000259" key="8">
    <source>
        <dbReference type="PROSITE" id="PS50850"/>
    </source>
</evidence>
<evidence type="ECO:0000256" key="3">
    <source>
        <dbReference type="ARBA" id="ARBA00022475"/>
    </source>
</evidence>
<evidence type="ECO:0000313" key="10">
    <source>
        <dbReference type="Proteomes" id="UP001310022"/>
    </source>
</evidence>
<evidence type="ECO:0000256" key="5">
    <source>
        <dbReference type="ARBA" id="ARBA00022989"/>
    </source>
</evidence>
<dbReference type="EMBL" id="BQKE01000003">
    <property type="protein sequence ID" value="GJM63785.1"/>
    <property type="molecule type" value="Genomic_DNA"/>
</dbReference>
<feature type="transmembrane region" description="Helical" evidence="7">
    <location>
        <begin position="372"/>
        <end position="391"/>
    </location>
</feature>
<comment type="subcellular location">
    <subcellularLocation>
        <location evidence="1">Cell membrane</location>
        <topology evidence="1">Multi-pass membrane protein</topology>
    </subcellularLocation>
</comment>
<name>A0AAN4W4A5_9BACT</name>
<evidence type="ECO:0000256" key="2">
    <source>
        <dbReference type="ARBA" id="ARBA00022448"/>
    </source>
</evidence>
<keyword evidence="10" id="KW-1185">Reference proteome</keyword>
<dbReference type="RefSeq" id="WP_338238900.1">
    <property type="nucleotide sequence ID" value="NZ_BQKE01000003.1"/>
</dbReference>
<feature type="transmembrane region" description="Helical" evidence="7">
    <location>
        <begin position="345"/>
        <end position="366"/>
    </location>
</feature>
<evidence type="ECO:0000256" key="6">
    <source>
        <dbReference type="ARBA" id="ARBA00023136"/>
    </source>
</evidence>
<sequence>MKNNYLQLIKSHPATLTFGANHYFFSSIGQSFFLSLFIPFFMERVGISHDGFSYYYALASFFGGLMLSFIGPIVDQVDVRKYGYFNGLLCALCCIWMAHIHQPWMLLIGLAGLRLSGQGMMPLAGAAAMGKYFHHNRGKALAVAALGMSVGEILAPIFLVALLQYLPWKTLWYWLAIFEGIIFPLSSFLLVGKEPAFAKTALKKGEEKSRQFVKTLLTSGSFWIWGLLFVFTPFLAAGVMIHHHALLNIKGWTVTHYALGFTGFGVARIVISLMAGPMVDRFSAGKISPFLLLPLSLGMILLHWFEGEWVLFLFLLILGGTLSFGSICGTAYWAEIYGPEKMGTAKSMVSTLMVFACAAAPVIFVPLFKASFFPWTFPFLLMLAVVLSFAASKTRPVSTEEPEVLAPKEEV</sequence>
<evidence type="ECO:0000256" key="7">
    <source>
        <dbReference type="SAM" id="Phobius"/>
    </source>
</evidence>
<feature type="transmembrane region" description="Helical" evidence="7">
    <location>
        <begin position="287"/>
        <end position="305"/>
    </location>
</feature>
<dbReference type="Proteomes" id="UP001310022">
    <property type="component" value="Unassembled WGS sequence"/>
</dbReference>
<feature type="transmembrane region" description="Helical" evidence="7">
    <location>
        <begin position="311"/>
        <end position="333"/>
    </location>
</feature>
<comment type="caution">
    <text evidence="9">The sequence shown here is derived from an EMBL/GenBank/DDBJ whole genome shotgun (WGS) entry which is preliminary data.</text>
</comment>
<dbReference type="GO" id="GO:0005886">
    <property type="term" value="C:plasma membrane"/>
    <property type="evidence" value="ECO:0007669"/>
    <property type="project" value="UniProtKB-SubCell"/>
</dbReference>
<evidence type="ECO:0000313" key="9">
    <source>
        <dbReference type="EMBL" id="GJM63785.1"/>
    </source>
</evidence>
<evidence type="ECO:0000256" key="1">
    <source>
        <dbReference type="ARBA" id="ARBA00004651"/>
    </source>
</evidence>
<feature type="transmembrane region" description="Helical" evidence="7">
    <location>
        <begin position="212"/>
        <end position="236"/>
    </location>
</feature>
<feature type="transmembrane region" description="Helical" evidence="7">
    <location>
        <begin position="256"/>
        <end position="275"/>
    </location>
</feature>
<accession>A0AAN4W4A5</accession>
<dbReference type="AlphaFoldDB" id="A0AAN4W4A5"/>